<evidence type="ECO:0000256" key="5">
    <source>
        <dbReference type="SAM" id="Phobius"/>
    </source>
</evidence>
<reference evidence="7 8" key="1">
    <citation type="submission" date="2023-09" db="EMBL/GenBank/DDBJ databases">
        <title>Nesidiocoris tenuis whole genome shotgun sequence.</title>
        <authorList>
            <person name="Shibata T."/>
            <person name="Shimoda M."/>
            <person name="Kobayashi T."/>
            <person name="Uehara T."/>
        </authorList>
    </citation>
    <scope>NUCLEOTIDE SEQUENCE [LARGE SCALE GENOMIC DNA]</scope>
    <source>
        <strain evidence="7 8">Japan</strain>
    </source>
</reference>
<dbReference type="SUPFAM" id="SSF69593">
    <property type="entry name" value="Glycerol-3-phosphate (1)-acyltransferase"/>
    <property type="match status" value="1"/>
</dbReference>
<dbReference type="GO" id="GO:0016746">
    <property type="term" value="F:acyltransferase activity"/>
    <property type="evidence" value="ECO:0007669"/>
    <property type="project" value="UniProtKB-KW"/>
</dbReference>
<dbReference type="PANTHER" id="PTHR10434">
    <property type="entry name" value="1-ACYL-SN-GLYCEROL-3-PHOSPHATE ACYLTRANSFERASE"/>
    <property type="match status" value="1"/>
</dbReference>
<gene>
    <name evidence="7" type="ORF">NTJ_06526</name>
</gene>
<dbReference type="EC" id="2.3.1.51" evidence="2"/>
<dbReference type="InterPro" id="IPR002123">
    <property type="entry name" value="Plipid/glycerol_acylTrfase"/>
</dbReference>
<keyword evidence="8" id="KW-1185">Reference proteome</keyword>
<keyword evidence="5" id="KW-0812">Transmembrane</keyword>
<dbReference type="Proteomes" id="UP001307889">
    <property type="component" value="Chromosome 4"/>
</dbReference>
<evidence type="ECO:0000256" key="4">
    <source>
        <dbReference type="ARBA" id="ARBA00023315"/>
    </source>
</evidence>
<keyword evidence="5" id="KW-0472">Membrane</keyword>
<name>A0ABN7ANB4_9HEMI</name>
<evidence type="ECO:0000256" key="2">
    <source>
        <dbReference type="ARBA" id="ARBA00013211"/>
    </source>
</evidence>
<organism evidence="7 8">
    <name type="scientific">Nesidiocoris tenuis</name>
    <dbReference type="NCBI Taxonomy" id="355587"/>
    <lineage>
        <taxon>Eukaryota</taxon>
        <taxon>Metazoa</taxon>
        <taxon>Ecdysozoa</taxon>
        <taxon>Arthropoda</taxon>
        <taxon>Hexapoda</taxon>
        <taxon>Insecta</taxon>
        <taxon>Pterygota</taxon>
        <taxon>Neoptera</taxon>
        <taxon>Paraneoptera</taxon>
        <taxon>Hemiptera</taxon>
        <taxon>Heteroptera</taxon>
        <taxon>Panheteroptera</taxon>
        <taxon>Cimicomorpha</taxon>
        <taxon>Miridae</taxon>
        <taxon>Dicyphina</taxon>
        <taxon>Nesidiocoris</taxon>
    </lineage>
</organism>
<evidence type="ECO:0000313" key="8">
    <source>
        <dbReference type="Proteomes" id="UP001307889"/>
    </source>
</evidence>
<evidence type="ECO:0000256" key="1">
    <source>
        <dbReference type="ARBA" id="ARBA00004728"/>
    </source>
</evidence>
<dbReference type="Pfam" id="PF01553">
    <property type="entry name" value="Acyltransferase"/>
    <property type="match status" value="1"/>
</dbReference>
<feature type="transmembrane region" description="Helical" evidence="5">
    <location>
        <begin position="240"/>
        <end position="259"/>
    </location>
</feature>
<accession>A0ABN7ANB4</accession>
<feature type="domain" description="Phospholipid/glycerol acyltransferase" evidence="6">
    <location>
        <begin position="56"/>
        <end position="178"/>
    </location>
</feature>
<evidence type="ECO:0000313" key="7">
    <source>
        <dbReference type="EMBL" id="BES93717.1"/>
    </source>
</evidence>
<evidence type="ECO:0000259" key="6">
    <source>
        <dbReference type="SMART" id="SM00563"/>
    </source>
</evidence>
<comment type="pathway">
    <text evidence="1">Phospholipid metabolism; CDP-diacylglycerol biosynthesis; CDP-diacylglycerol from sn-glycerol 3-phosphate: step 2/3.</text>
</comment>
<dbReference type="EMBL" id="AP028912">
    <property type="protein sequence ID" value="BES93717.1"/>
    <property type="molecule type" value="Genomic_DNA"/>
</dbReference>
<keyword evidence="5" id="KW-1133">Transmembrane helix</keyword>
<sequence>MNILCSVILVPVLMAFFFVPNIVSKYIWFCSAIFCRIAGLDIQIRDYHFMRDKGKGIIIINHMSALDSLVGCYNARNFGDWILVVKKELKWYGPYGLALRITNAIFIDRSNSKAAMRQLSEAARQIFSQSKTKHRIVFYPEGTRNSSPDGKLLPFKLGAFRLAAENGVPIFPVVTSRYYFCRHFRKFERGSIVCKVLPPLYIEPGADLDDVARRTRLLMQNELDELSEEVKRSSAEQSSGFWIGVLLAIAALLIIYLLFQQPDNRNHSMEDSTEKLLCS</sequence>
<dbReference type="CDD" id="cd07989">
    <property type="entry name" value="LPLAT_AGPAT-like"/>
    <property type="match status" value="1"/>
</dbReference>
<proteinExistence type="predicted"/>
<dbReference type="SMART" id="SM00563">
    <property type="entry name" value="PlsC"/>
    <property type="match status" value="1"/>
</dbReference>
<keyword evidence="3" id="KW-0808">Transferase</keyword>
<protein>
    <recommendedName>
        <fullName evidence="2">1-acylglycerol-3-phosphate O-acyltransferase</fullName>
        <ecNumber evidence="2">2.3.1.51</ecNumber>
    </recommendedName>
</protein>
<dbReference type="PANTHER" id="PTHR10434:SF11">
    <property type="entry name" value="1-ACYL-SN-GLYCEROL-3-PHOSPHATE ACYLTRANSFERASE"/>
    <property type="match status" value="1"/>
</dbReference>
<evidence type="ECO:0000256" key="3">
    <source>
        <dbReference type="ARBA" id="ARBA00022679"/>
    </source>
</evidence>
<keyword evidence="4 7" id="KW-0012">Acyltransferase</keyword>